<dbReference type="Proteomes" id="UP000823616">
    <property type="component" value="Unassembled WGS sequence"/>
</dbReference>
<comment type="caution">
    <text evidence="3">The sequence shown here is derived from an EMBL/GenBank/DDBJ whole genome shotgun (WGS) entry which is preliminary data.</text>
</comment>
<proteinExistence type="predicted"/>
<evidence type="ECO:0000259" key="1">
    <source>
        <dbReference type="PROSITE" id="PS50980"/>
    </source>
</evidence>
<dbReference type="PANTHER" id="PTHR43842:SF2">
    <property type="entry name" value="PROPIONYL-COA CARBOXYLASE BETA CHAIN, MITOCHONDRIAL"/>
    <property type="match status" value="1"/>
</dbReference>
<gene>
    <name evidence="3" type="ORF">IAA96_06075</name>
</gene>
<evidence type="ECO:0000313" key="4">
    <source>
        <dbReference type="Proteomes" id="UP000823616"/>
    </source>
</evidence>
<dbReference type="Pfam" id="PF01039">
    <property type="entry name" value="Carboxyl_trans"/>
    <property type="match status" value="1"/>
</dbReference>
<dbReference type="PANTHER" id="PTHR43842">
    <property type="entry name" value="PROPIONYL-COA CARBOXYLASE BETA CHAIN"/>
    <property type="match status" value="1"/>
</dbReference>
<dbReference type="InterPro" id="IPR029045">
    <property type="entry name" value="ClpP/crotonase-like_dom_sf"/>
</dbReference>
<name>A0A9D9EQ26_9SPIR</name>
<sequence length="511" mass="55350">MFNFSKPEIDPKYQAGLEKQHKRGKLHAIERIQALLDPGSFTEIYSGVRHNCTEFGMGGKDIPYDGVITGFGTINGRQVAVYSQDFTLQGGSLGFLHGQKIANIIEAAVNARCPLIGINDSGGARIQEGVNALAGYGDIFYNNVRASGYIPQISIIAGSCAGGAVYSPGITDFVFTVKSISLLFVTGAKVVKAACNIDITDEALGGADVHARKSGVAHFFAETEQECFASVRRLLDFIPHYYGDNTGKDAEGRRNPAFKFNKAKRKAIGEVLPEKQSQCYDVHRIIDCLADDGGFLEVHAGFAQNVVVGFTHIAGRVTGIVANQSACLGGVLDCDASDKAARFIRYCDAFDIPLLTLADVPGFLPGPQEEQKGIIRHGAKLIYAYAEATVPKVTVILRKAYGGAYIAMCSRHLKADFVFAWESSEIAVMGADGAVQILFGKELKNGSVSLEEKKEEYRRSFMNPWTAARAGNISEVIRPEDTRDKITAAFDFLQAKKQMSGVKKKHGNIPL</sequence>
<feature type="domain" description="CoA carboxyltransferase N-terminal" evidence="1">
    <location>
        <begin position="1"/>
        <end position="250"/>
    </location>
</feature>
<dbReference type="InterPro" id="IPR034733">
    <property type="entry name" value="AcCoA_carboxyl_beta"/>
</dbReference>
<dbReference type="PROSITE" id="PS50980">
    <property type="entry name" value="COA_CT_NTER"/>
    <property type="match status" value="1"/>
</dbReference>
<evidence type="ECO:0000313" key="3">
    <source>
        <dbReference type="EMBL" id="MBO8450656.1"/>
    </source>
</evidence>
<dbReference type="SUPFAM" id="SSF52096">
    <property type="entry name" value="ClpP/crotonase"/>
    <property type="match status" value="2"/>
</dbReference>
<dbReference type="InterPro" id="IPR051047">
    <property type="entry name" value="AccD/PCCB"/>
</dbReference>
<feature type="domain" description="CoA carboxyltransferase C-terminal" evidence="2">
    <location>
        <begin position="259"/>
        <end position="499"/>
    </location>
</feature>
<dbReference type="GO" id="GO:0009317">
    <property type="term" value="C:acetyl-CoA carboxylase complex"/>
    <property type="evidence" value="ECO:0007669"/>
    <property type="project" value="TreeGrafter"/>
</dbReference>
<dbReference type="InterPro" id="IPR011763">
    <property type="entry name" value="COA_CT_C"/>
</dbReference>
<evidence type="ECO:0000259" key="2">
    <source>
        <dbReference type="PROSITE" id="PS50989"/>
    </source>
</evidence>
<reference evidence="3" key="1">
    <citation type="submission" date="2020-10" db="EMBL/GenBank/DDBJ databases">
        <authorList>
            <person name="Gilroy R."/>
        </authorList>
    </citation>
    <scope>NUCLEOTIDE SEQUENCE</scope>
    <source>
        <strain evidence="3">B3-4054</strain>
    </source>
</reference>
<protein>
    <submittedName>
        <fullName evidence="3">Acyl-CoA carboxylase subunit beta</fullName>
    </submittedName>
</protein>
<dbReference type="AlphaFoldDB" id="A0A9D9EQ26"/>
<dbReference type="PROSITE" id="PS50989">
    <property type="entry name" value="COA_CT_CTER"/>
    <property type="match status" value="1"/>
</dbReference>
<dbReference type="GO" id="GO:0004658">
    <property type="term" value="F:propionyl-CoA carboxylase activity"/>
    <property type="evidence" value="ECO:0007669"/>
    <property type="project" value="TreeGrafter"/>
</dbReference>
<dbReference type="InterPro" id="IPR011762">
    <property type="entry name" value="COA_CT_N"/>
</dbReference>
<accession>A0A9D9EQ26</accession>
<dbReference type="Gene3D" id="3.90.226.10">
    <property type="entry name" value="2-enoyl-CoA Hydratase, Chain A, domain 1"/>
    <property type="match status" value="2"/>
</dbReference>
<organism evidence="3 4">
    <name type="scientific">Candidatus Avitreponema avistercoris</name>
    <dbReference type="NCBI Taxonomy" id="2840705"/>
    <lineage>
        <taxon>Bacteria</taxon>
        <taxon>Pseudomonadati</taxon>
        <taxon>Spirochaetota</taxon>
        <taxon>Spirochaetia</taxon>
        <taxon>Spirochaetales</taxon>
        <taxon>Candidatus Avitreponema</taxon>
    </lineage>
</organism>
<reference evidence="3" key="2">
    <citation type="journal article" date="2021" name="PeerJ">
        <title>Extensive microbial diversity within the chicken gut microbiome revealed by metagenomics and culture.</title>
        <authorList>
            <person name="Gilroy R."/>
            <person name="Ravi A."/>
            <person name="Getino M."/>
            <person name="Pursley I."/>
            <person name="Horton D.L."/>
            <person name="Alikhan N.F."/>
            <person name="Baker D."/>
            <person name="Gharbi K."/>
            <person name="Hall N."/>
            <person name="Watson M."/>
            <person name="Adriaenssens E.M."/>
            <person name="Foster-Nyarko E."/>
            <person name="Jarju S."/>
            <person name="Secka A."/>
            <person name="Antonio M."/>
            <person name="Oren A."/>
            <person name="Chaudhuri R.R."/>
            <person name="La Ragione R."/>
            <person name="Hildebrand F."/>
            <person name="Pallen M.J."/>
        </authorList>
    </citation>
    <scope>NUCLEOTIDE SEQUENCE</scope>
    <source>
        <strain evidence="3">B3-4054</strain>
    </source>
</reference>
<dbReference type="EMBL" id="JADIMS010000111">
    <property type="protein sequence ID" value="MBO8450656.1"/>
    <property type="molecule type" value="Genomic_DNA"/>
</dbReference>